<dbReference type="InterPro" id="IPR017804">
    <property type="entry name" value="MeTrfase_EgtD-like"/>
</dbReference>
<gene>
    <name evidence="4" type="primary">egtD</name>
    <name evidence="4" type="ORF">H9K75_00320</name>
</gene>
<dbReference type="Proteomes" id="UP000516028">
    <property type="component" value="Chromosome"/>
</dbReference>
<dbReference type="InterPro" id="IPR019257">
    <property type="entry name" value="MeTrfase_dom"/>
</dbReference>
<dbReference type="AlphaFoldDB" id="A0A7H0GPX5"/>
<keyword evidence="1 4" id="KW-0489">Methyltransferase</keyword>
<dbReference type="PANTHER" id="PTHR43397:SF1">
    <property type="entry name" value="ERGOTHIONEINE BIOSYNTHESIS PROTEIN 1"/>
    <property type="match status" value="1"/>
</dbReference>
<evidence type="ECO:0000259" key="3">
    <source>
        <dbReference type="Pfam" id="PF10017"/>
    </source>
</evidence>
<dbReference type="GO" id="GO:0032259">
    <property type="term" value="P:methylation"/>
    <property type="evidence" value="ECO:0007669"/>
    <property type="project" value="UniProtKB-KW"/>
</dbReference>
<protein>
    <submittedName>
        <fullName evidence="4">L-histidine N(Alpha)-methyltransferase</fullName>
        <ecNumber evidence="4">2.1.1.44</ecNumber>
    </submittedName>
</protein>
<name>A0A7H0GPX5_9BURK</name>
<dbReference type="EC" id="2.1.1.44" evidence="4"/>
<accession>A0A7H0GPX5</accession>
<dbReference type="InterPro" id="IPR029063">
    <property type="entry name" value="SAM-dependent_MTases_sf"/>
</dbReference>
<dbReference type="KEGG" id="daer:H9K75_00320"/>
<dbReference type="SUPFAM" id="SSF53335">
    <property type="entry name" value="S-adenosyl-L-methionine-dependent methyltransferases"/>
    <property type="match status" value="1"/>
</dbReference>
<dbReference type="PANTHER" id="PTHR43397">
    <property type="entry name" value="ERGOTHIONEINE BIOSYNTHESIS PROTEIN 1"/>
    <property type="match status" value="1"/>
</dbReference>
<evidence type="ECO:0000313" key="4">
    <source>
        <dbReference type="EMBL" id="QNP50341.1"/>
    </source>
</evidence>
<organism evidence="4 5">
    <name type="scientific">Diaphorobacter aerolatus</name>
    <dbReference type="NCBI Taxonomy" id="1288495"/>
    <lineage>
        <taxon>Bacteria</taxon>
        <taxon>Pseudomonadati</taxon>
        <taxon>Pseudomonadota</taxon>
        <taxon>Betaproteobacteria</taxon>
        <taxon>Burkholderiales</taxon>
        <taxon>Comamonadaceae</taxon>
        <taxon>Diaphorobacter</taxon>
    </lineage>
</organism>
<keyword evidence="5" id="KW-1185">Reference proteome</keyword>
<evidence type="ECO:0000256" key="1">
    <source>
        <dbReference type="ARBA" id="ARBA00022603"/>
    </source>
</evidence>
<proteinExistence type="predicted"/>
<dbReference type="PIRSF" id="PIRSF018005">
    <property type="entry name" value="UCP018005"/>
    <property type="match status" value="1"/>
</dbReference>
<evidence type="ECO:0000313" key="5">
    <source>
        <dbReference type="Proteomes" id="UP000516028"/>
    </source>
</evidence>
<sequence>MTPRSKPVVSLASPQAQAATVWPSGDVTERQAIIHGLSQVKPTISPKYFYDERGSALFETITRLPEYYVTRVEQSIFERHGNSIAASVGADSVVIEPGAGNCEKARALCDRLHSTEFVGIDISTEHLQEAAKRLSDVLPWLRVRAIAGDITEPIRLPEDLPRRNRLVFYPGSSIGNFEPAQAVHLLSQMRAMLGEASDGGSLLIGIDLPKPVHILQAAYDDASGVTAAFNRNALDHVNRLIGSDFDSQHWKHRAFFNAECSRVEMHLVALHDMRVSWPGGGREFSMGERIHTENSYKYSLDVFAALLREAGFGQYQSWTDDQDWFAVIHARP</sequence>
<dbReference type="InterPro" id="IPR035094">
    <property type="entry name" value="EgtD"/>
</dbReference>
<dbReference type="EMBL" id="CP060783">
    <property type="protein sequence ID" value="QNP50341.1"/>
    <property type="molecule type" value="Genomic_DNA"/>
</dbReference>
<dbReference type="Gene3D" id="3.40.50.150">
    <property type="entry name" value="Vaccinia Virus protein VP39"/>
    <property type="match status" value="1"/>
</dbReference>
<feature type="domain" description="Histidine-specific methyltransferase SAM-dependent" evidence="3">
    <location>
        <begin position="30"/>
        <end position="331"/>
    </location>
</feature>
<dbReference type="GO" id="GO:0052706">
    <property type="term" value="F:L-histidine N(alpha)-methyltransferase activity"/>
    <property type="evidence" value="ECO:0007669"/>
    <property type="project" value="UniProtKB-EC"/>
</dbReference>
<keyword evidence="2 4" id="KW-0808">Transferase</keyword>
<evidence type="ECO:0000256" key="2">
    <source>
        <dbReference type="ARBA" id="ARBA00022679"/>
    </source>
</evidence>
<dbReference type="InterPro" id="IPR051128">
    <property type="entry name" value="EgtD_Methyltrsf_superfamily"/>
</dbReference>
<reference evidence="4 5" key="1">
    <citation type="submission" date="2020-08" db="EMBL/GenBank/DDBJ databases">
        <title>Genome sequence of Diaphorobacter aerolatus KACC 16536T.</title>
        <authorList>
            <person name="Hyun D.-W."/>
            <person name="Bae J.-W."/>
        </authorList>
    </citation>
    <scope>NUCLEOTIDE SEQUENCE [LARGE SCALE GENOMIC DNA]</scope>
    <source>
        <strain evidence="4 5">KACC 16536</strain>
    </source>
</reference>
<dbReference type="NCBIfam" id="TIGR03438">
    <property type="entry name" value="egtD_ergothio"/>
    <property type="match status" value="1"/>
</dbReference>
<dbReference type="Pfam" id="PF10017">
    <property type="entry name" value="Methyltransf_33"/>
    <property type="match status" value="1"/>
</dbReference>